<dbReference type="EMBL" id="WHWC01000019">
    <property type="protein sequence ID" value="KAG8363274.1"/>
    <property type="molecule type" value="Genomic_DNA"/>
</dbReference>
<proteinExistence type="predicted"/>
<evidence type="ECO:0000256" key="1">
    <source>
        <dbReference type="SAM" id="MobiDB-lite"/>
    </source>
</evidence>
<sequence length="121" mass="13857">MNSRLKDFLAKEMGEPEVKIDQENKIFDKEEENIENDTDLVTNNNSTIAELNLVLILSFLSLSSEECSNLDQINERESEAKHNNSVSKSNFPTRKQQVNSGFRAVERPSSKVHTKIRDCRT</sequence>
<keyword evidence="3" id="KW-1185">Reference proteome</keyword>
<name>A0AAV6W6A4_9LAMI</name>
<feature type="region of interest" description="Disordered" evidence="1">
    <location>
        <begin position="76"/>
        <end position="121"/>
    </location>
</feature>
<protein>
    <submittedName>
        <fullName evidence="2">Uncharacterized protein</fullName>
    </submittedName>
</protein>
<feature type="compositionally biased region" description="Polar residues" evidence="1">
    <location>
        <begin position="83"/>
        <end position="100"/>
    </location>
</feature>
<reference evidence="2" key="1">
    <citation type="submission" date="2019-10" db="EMBL/GenBank/DDBJ databases">
        <authorList>
            <person name="Zhang R."/>
            <person name="Pan Y."/>
            <person name="Wang J."/>
            <person name="Ma R."/>
            <person name="Yu S."/>
        </authorList>
    </citation>
    <scope>NUCLEOTIDE SEQUENCE</scope>
    <source>
        <strain evidence="2">LA-IB0</strain>
        <tissue evidence="2">Leaf</tissue>
    </source>
</reference>
<organism evidence="2 3">
    <name type="scientific">Buddleja alternifolia</name>
    <dbReference type="NCBI Taxonomy" id="168488"/>
    <lineage>
        <taxon>Eukaryota</taxon>
        <taxon>Viridiplantae</taxon>
        <taxon>Streptophyta</taxon>
        <taxon>Embryophyta</taxon>
        <taxon>Tracheophyta</taxon>
        <taxon>Spermatophyta</taxon>
        <taxon>Magnoliopsida</taxon>
        <taxon>eudicotyledons</taxon>
        <taxon>Gunneridae</taxon>
        <taxon>Pentapetalae</taxon>
        <taxon>asterids</taxon>
        <taxon>lamiids</taxon>
        <taxon>Lamiales</taxon>
        <taxon>Scrophulariaceae</taxon>
        <taxon>Buddlejeae</taxon>
        <taxon>Buddleja</taxon>
    </lineage>
</organism>
<dbReference type="Proteomes" id="UP000826271">
    <property type="component" value="Unassembled WGS sequence"/>
</dbReference>
<comment type="caution">
    <text evidence="2">The sequence shown here is derived from an EMBL/GenBank/DDBJ whole genome shotgun (WGS) entry which is preliminary data.</text>
</comment>
<feature type="compositionally biased region" description="Basic and acidic residues" evidence="1">
    <location>
        <begin position="104"/>
        <end position="121"/>
    </location>
</feature>
<evidence type="ECO:0000313" key="2">
    <source>
        <dbReference type="EMBL" id="KAG8363274.1"/>
    </source>
</evidence>
<dbReference type="AlphaFoldDB" id="A0AAV6W6A4"/>
<accession>A0AAV6W6A4</accession>
<evidence type="ECO:0000313" key="3">
    <source>
        <dbReference type="Proteomes" id="UP000826271"/>
    </source>
</evidence>
<gene>
    <name evidence="2" type="ORF">BUALT_Bualt19G0005100</name>
</gene>